<dbReference type="InterPro" id="IPR002104">
    <property type="entry name" value="Integrase_catalytic"/>
</dbReference>
<proteinExistence type="predicted"/>
<evidence type="ECO:0000259" key="2">
    <source>
        <dbReference type="PROSITE" id="PS51898"/>
    </source>
</evidence>
<name>A0A927CEH0_9BACL</name>
<dbReference type="Gene3D" id="1.10.443.10">
    <property type="entry name" value="Intergrase catalytic core"/>
    <property type="match status" value="1"/>
</dbReference>
<sequence>MEADTILKNHILAIHQLQQQSPHNITVDKLGDRIKPGYNTQHFPLVLQKHVMRRIRFHDLRHSCASLLLANGVSLKEIQEWLGHSHYSTAANI</sequence>
<keyword evidence="4" id="KW-1185">Reference proteome</keyword>
<dbReference type="SUPFAM" id="SSF56349">
    <property type="entry name" value="DNA breaking-rejoining enzymes"/>
    <property type="match status" value="1"/>
</dbReference>
<gene>
    <name evidence="3" type="ORF">IDH45_25830</name>
</gene>
<dbReference type="AlphaFoldDB" id="A0A927CEH0"/>
<feature type="domain" description="Tyr recombinase" evidence="2">
    <location>
        <begin position="1"/>
        <end position="93"/>
    </location>
</feature>
<dbReference type="Pfam" id="PF00589">
    <property type="entry name" value="Phage_integrase"/>
    <property type="match status" value="1"/>
</dbReference>
<evidence type="ECO:0000313" key="4">
    <source>
        <dbReference type="Proteomes" id="UP000639396"/>
    </source>
</evidence>
<comment type="caution">
    <text evidence="3">The sequence shown here is derived from an EMBL/GenBank/DDBJ whole genome shotgun (WGS) entry which is preliminary data.</text>
</comment>
<evidence type="ECO:0000256" key="1">
    <source>
        <dbReference type="ARBA" id="ARBA00023172"/>
    </source>
</evidence>
<dbReference type="GO" id="GO:0003677">
    <property type="term" value="F:DNA binding"/>
    <property type="evidence" value="ECO:0007669"/>
    <property type="project" value="InterPro"/>
</dbReference>
<dbReference type="GO" id="GO:0015074">
    <property type="term" value="P:DNA integration"/>
    <property type="evidence" value="ECO:0007669"/>
    <property type="project" value="InterPro"/>
</dbReference>
<dbReference type="Proteomes" id="UP000639396">
    <property type="component" value="Unassembled WGS sequence"/>
</dbReference>
<protein>
    <submittedName>
        <fullName evidence="3">Tyrosine-type recombinase/integrase</fullName>
    </submittedName>
</protein>
<keyword evidence="1" id="KW-0233">DNA recombination</keyword>
<dbReference type="EMBL" id="JACXJA010000042">
    <property type="protein sequence ID" value="MBD2865407.1"/>
    <property type="molecule type" value="Genomic_DNA"/>
</dbReference>
<organism evidence="3 4">
    <name type="scientific">Paenibacillus oceani</name>
    <dbReference type="NCBI Taxonomy" id="2772510"/>
    <lineage>
        <taxon>Bacteria</taxon>
        <taxon>Bacillati</taxon>
        <taxon>Bacillota</taxon>
        <taxon>Bacilli</taxon>
        <taxon>Bacillales</taxon>
        <taxon>Paenibacillaceae</taxon>
        <taxon>Paenibacillus</taxon>
    </lineage>
</organism>
<dbReference type="PROSITE" id="PS51898">
    <property type="entry name" value="TYR_RECOMBINASE"/>
    <property type="match status" value="1"/>
</dbReference>
<evidence type="ECO:0000313" key="3">
    <source>
        <dbReference type="EMBL" id="MBD2865407.1"/>
    </source>
</evidence>
<accession>A0A927CEH0</accession>
<dbReference type="InterPro" id="IPR011010">
    <property type="entry name" value="DNA_brk_join_enz"/>
</dbReference>
<dbReference type="InterPro" id="IPR013762">
    <property type="entry name" value="Integrase-like_cat_sf"/>
</dbReference>
<reference evidence="3" key="1">
    <citation type="submission" date="2020-09" db="EMBL/GenBank/DDBJ databases">
        <title>A novel bacterium of genus Paenibacillus, isolated from South China Sea.</title>
        <authorList>
            <person name="Huang H."/>
            <person name="Mo K."/>
            <person name="Hu Y."/>
        </authorList>
    </citation>
    <scope>NUCLEOTIDE SEQUENCE</scope>
    <source>
        <strain evidence="3">IB182363</strain>
    </source>
</reference>
<dbReference type="GO" id="GO:0006310">
    <property type="term" value="P:DNA recombination"/>
    <property type="evidence" value="ECO:0007669"/>
    <property type="project" value="UniProtKB-KW"/>
</dbReference>